<dbReference type="SUPFAM" id="SSF47413">
    <property type="entry name" value="lambda repressor-like DNA-binding domains"/>
    <property type="match status" value="1"/>
</dbReference>
<evidence type="ECO:0000313" key="2">
    <source>
        <dbReference type="Proteomes" id="UP000184604"/>
    </source>
</evidence>
<name>A0A1L5F446_CLOKL</name>
<organism evidence="1 2">
    <name type="scientific">Clostridium kluyveri</name>
    <dbReference type="NCBI Taxonomy" id="1534"/>
    <lineage>
        <taxon>Bacteria</taxon>
        <taxon>Bacillati</taxon>
        <taxon>Bacillota</taxon>
        <taxon>Clostridia</taxon>
        <taxon>Eubacteriales</taxon>
        <taxon>Clostridiaceae</taxon>
        <taxon>Clostridium</taxon>
    </lineage>
</organism>
<gene>
    <name evidence="1" type="ORF">BS101_03045</name>
</gene>
<dbReference type="AlphaFoldDB" id="A0A1L5F446"/>
<protein>
    <submittedName>
        <fullName evidence="1">Alkaline phosphatase</fullName>
    </submittedName>
</protein>
<dbReference type="EMBL" id="CP018335">
    <property type="protein sequence ID" value="APM37791.1"/>
    <property type="molecule type" value="Genomic_DNA"/>
</dbReference>
<dbReference type="Proteomes" id="UP000184604">
    <property type="component" value="Chromosome"/>
</dbReference>
<sequence length="77" mass="9076">MIRIYVSDLLGRFKKSQKWLADTAKIRPTTIGLYYKENIQRINIDDLNKIVKTFKTLDNNIALTDVINFIDEEKVEE</sequence>
<accession>A0A1L5F446</accession>
<dbReference type="InterPro" id="IPR010982">
    <property type="entry name" value="Lambda_DNA-bd_dom_sf"/>
</dbReference>
<proteinExistence type="predicted"/>
<reference evidence="1 2" key="1">
    <citation type="submission" date="2016-12" db="EMBL/GenBank/DDBJ databases">
        <title>Complete genome sequence of Clostridium kluyveri JZZ isolated from the pit mud of a Chinese flavor liquor-making factory.</title>
        <authorList>
            <person name="Wang Y."/>
        </authorList>
    </citation>
    <scope>NUCLEOTIDE SEQUENCE [LARGE SCALE GENOMIC DNA]</scope>
    <source>
        <strain evidence="1 2">JZZ</strain>
    </source>
</reference>
<dbReference type="GO" id="GO:0003677">
    <property type="term" value="F:DNA binding"/>
    <property type="evidence" value="ECO:0007669"/>
    <property type="project" value="InterPro"/>
</dbReference>
<dbReference type="OrthoDB" id="9804186at2"/>
<evidence type="ECO:0000313" key="1">
    <source>
        <dbReference type="EMBL" id="APM37791.1"/>
    </source>
</evidence>
<dbReference type="RefSeq" id="WP_073537474.1">
    <property type="nucleotide sequence ID" value="NZ_CP018335.1"/>
</dbReference>